<dbReference type="RefSeq" id="WP_002644010.1">
    <property type="nucleotide sequence ID" value="NZ_CP042910.1"/>
</dbReference>
<proteinExistence type="inferred from homology"/>
<sequence length="499" mass="55082">MKDHPLYFSRGFGLILLTVFVAGCASHTTTVQKSSTANAEAVARTSIGFDEPAEELHESPSVIVQTGAEAVDGIFADGTQSELVIQQPPLSQSLVELEMLAVDQNPRLVKLYREYNAASSRSRYVNKLPDPKVGTNVFGAPIQTASGSQRAVLSASQAIPWLGKLDAEEQRACFEAFAVRADYLAERLRVLAAVRTGWYRLYVIDQQIETAKANQELLQSLIDVANAQIATGTATQGDVLLGTLELSKLEERLLTYRKLRVAVQAEVNRLVARDADLPIAVPAELQVALPALSAREIYETTLRSQPEIQAAQLRTQASRWGIEVAHLSRRPELTVSANYFFTDNNRPPSALYQVGQDPWSLGAQVSIPLWRDKYDALEDEATWKHLASTDNEAELRDRYDALVTELLAEARRADETAKLYKNTILPQARQTLRADQESYSRGAVEFDRVIRDYRNLLTLELGYHSAVGELAVSLAQLSRVAGQDVKLTPVTALPGLPQE</sequence>
<dbReference type="EMBL" id="CP042910">
    <property type="protein sequence ID" value="QEG18397.1"/>
    <property type="molecule type" value="Genomic_DNA"/>
</dbReference>
<dbReference type="Pfam" id="PF02321">
    <property type="entry name" value="OEP"/>
    <property type="match status" value="1"/>
</dbReference>
<accession>A0ABX5YS60</accession>
<protein>
    <submittedName>
        <fullName evidence="2">Outer membrane efflux protein</fullName>
    </submittedName>
</protein>
<dbReference type="Gene3D" id="1.20.1600.10">
    <property type="entry name" value="Outer membrane efflux proteins (OEP)"/>
    <property type="match status" value="1"/>
</dbReference>
<dbReference type="GeneID" id="98648759"/>
<name>A0ABX5YS60_9PLAN</name>
<dbReference type="InterPro" id="IPR010131">
    <property type="entry name" value="MdtP/NodT-like"/>
</dbReference>
<dbReference type="PROSITE" id="PS51257">
    <property type="entry name" value="PROKAR_LIPOPROTEIN"/>
    <property type="match status" value="1"/>
</dbReference>
<keyword evidence="3" id="KW-1185">Reference proteome</keyword>
<evidence type="ECO:0000256" key="1">
    <source>
        <dbReference type="ARBA" id="ARBA00007613"/>
    </source>
</evidence>
<dbReference type="SUPFAM" id="SSF56954">
    <property type="entry name" value="Outer membrane efflux proteins (OEP)"/>
    <property type="match status" value="1"/>
</dbReference>
<evidence type="ECO:0000313" key="2">
    <source>
        <dbReference type="EMBL" id="QEG18397.1"/>
    </source>
</evidence>
<dbReference type="Proteomes" id="UP000322887">
    <property type="component" value="Chromosome"/>
</dbReference>
<reference evidence="2 3" key="1">
    <citation type="submission" date="2019-08" db="EMBL/GenBank/DDBJ databases">
        <title>Deep-cultivation of Planctomycetes and their phenomic and genomic characterization uncovers novel biology.</title>
        <authorList>
            <person name="Wiegand S."/>
            <person name="Jogler M."/>
            <person name="Boedeker C."/>
            <person name="Pinto D."/>
            <person name="Vollmers J."/>
            <person name="Rivas-Marin E."/>
            <person name="Kohn T."/>
            <person name="Peeters S.H."/>
            <person name="Heuer A."/>
            <person name="Rast P."/>
            <person name="Oberbeckmann S."/>
            <person name="Bunk B."/>
            <person name="Jeske O."/>
            <person name="Meyerdierks A."/>
            <person name="Storesund J.E."/>
            <person name="Kallscheuer N."/>
            <person name="Luecker S."/>
            <person name="Lage O.M."/>
            <person name="Pohl T."/>
            <person name="Merkel B.J."/>
            <person name="Hornburger P."/>
            <person name="Mueller R.-W."/>
            <person name="Bruemmer F."/>
            <person name="Labrenz M."/>
            <person name="Spormann A.M."/>
            <person name="Op den Camp H."/>
            <person name="Overmann J."/>
            <person name="Amann R."/>
            <person name="Jetten M.S.M."/>
            <person name="Mascher T."/>
            <person name="Medema M.H."/>
            <person name="Devos D.P."/>
            <person name="Kaster A.-K."/>
            <person name="Ovreas L."/>
            <person name="Rohde M."/>
            <person name="Galperin M.Y."/>
            <person name="Jogler C."/>
        </authorList>
    </citation>
    <scope>NUCLEOTIDE SEQUENCE [LARGE SCALE GENOMIC DNA]</scope>
    <source>
        <strain evidence="2 3">DSM 8797</strain>
    </source>
</reference>
<evidence type="ECO:0000313" key="3">
    <source>
        <dbReference type="Proteomes" id="UP000322887"/>
    </source>
</evidence>
<organism evidence="2 3">
    <name type="scientific">Gimesia maris</name>
    <dbReference type="NCBI Taxonomy" id="122"/>
    <lineage>
        <taxon>Bacteria</taxon>
        <taxon>Pseudomonadati</taxon>
        <taxon>Planctomycetota</taxon>
        <taxon>Planctomycetia</taxon>
        <taxon>Planctomycetales</taxon>
        <taxon>Planctomycetaceae</taxon>
        <taxon>Gimesia</taxon>
    </lineage>
</organism>
<dbReference type="PANTHER" id="PTHR30203:SF24">
    <property type="entry name" value="BLR4935 PROTEIN"/>
    <property type="match status" value="1"/>
</dbReference>
<dbReference type="InterPro" id="IPR003423">
    <property type="entry name" value="OMP_efflux"/>
</dbReference>
<comment type="similarity">
    <text evidence="1">Belongs to the outer membrane factor (OMF) (TC 1.B.17) family.</text>
</comment>
<gene>
    <name evidence="2" type="ORF">GmarT_42840</name>
</gene>
<dbReference type="PANTHER" id="PTHR30203">
    <property type="entry name" value="OUTER MEMBRANE CATION EFFLUX PROTEIN"/>
    <property type="match status" value="1"/>
</dbReference>